<evidence type="ECO:0000313" key="2">
    <source>
        <dbReference type="EMBL" id="QHB99485.1"/>
    </source>
</evidence>
<dbReference type="InParanoid" id="A0A7L4YJT1"/>
<dbReference type="AlphaFoldDB" id="A0A7L4YJT1"/>
<proteinExistence type="predicted"/>
<feature type="region of interest" description="Disordered" evidence="1">
    <location>
        <begin position="103"/>
        <end position="124"/>
    </location>
</feature>
<dbReference type="EMBL" id="CP047156">
    <property type="protein sequence ID" value="QHB99485.1"/>
    <property type="molecule type" value="Genomic_DNA"/>
</dbReference>
<evidence type="ECO:0000313" key="3">
    <source>
        <dbReference type="Proteomes" id="UP000463857"/>
    </source>
</evidence>
<protein>
    <submittedName>
        <fullName evidence="2">Uncharacterized protein</fullName>
    </submittedName>
</protein>
<dbReference type="Proteomes" id="UP000463857">
    <property type="component" value="Chromosome"/>
</dbReference>
<reference evidence="2 3" key="1">
    <citation type="journal article" date="2018" name="Int. J. Syst. Evol. Microbiol.">
        <title>Epidermidibacterium keratini gen. nov., sp. nov., a member of the family Sporichthyaceae, isolated from keratin epidermis.</title>
        <authorList>
            <person name="Lee D.G."/>
            <person name="Trujillo M.E."/>
            <person name="Kang S."/>
            <person name="Nam J.J."/>
            <person name="Kim Y.J."/>
        </authorList>
    </citation>
    <scope>NUCLEOTIDE SEQUENCE [LARGE SCALE GENOMIC DNA]</scope>
    <source>
        <strain evidence="2 3">EPI-7</strain>
    </source>
</reference>
<dbReference type="KEGG" id="eke:EK0264_03755"/>
<accession>A0A7L4YJT1</accession>
<organism evidence="2 3">
    <name type="scientific">Epidermidibacterium keratini</name>
    <dbReference type="NCBI Taxonomy" id="1891644"/>
    <lineage>
        <taxon>Bacteria</taxon>
        <taxon>Bacillati</taxon>
        <taxon>Actinomycetota</taxon>
        <taxon>Actinomycetes</taxon>
        <taxon>Sporichthyales</taxon>
        <taxon>Sporichthyaceae</taxon>
        <taxon>Epidermidibacterium</taxon>
    </lineage>
</organism>
<gene>
    <name evidence="2" type="ORF">EK0264_03755</name>
</gene>
<name>A0A7L4YJT1_9ACTN</name>
<evidence type="ECO:0000256" key="1">
    <source>
        <dbReference type="SAM" id="MobiDB-lite"/>
    </source>
</evidence>
<sequence length="124" mass="13849">MDLDLEKFRELVDKRSGNRTFAIGGVTFRSSLALSKQQKAEVRRVVKRYRALERDPDHDVDMWEGADLSREILTAAAEDKQKAKALIDGFDDREVDAAIEMFNGGDITKTDSEADQGEASTSPN</sequence>
<keyword evidence="3" id="KW-1185">Reference proteome</keyword>
<dbReference type="RefSeq" id="WP_159543089.1">
    <property type="nucleotide sequence ID" value="NZ_CP047156.1"/>
</dbReference>